<dbReference type="Proteomes" id="UP000317894">
    <property type="component" value="Unassembled WGS sequence"/>
</dbReference>
<gene>
    <name evidence="3" type="ORF">FMM06_05535</name>
</gene>
<proteinExistence type="predicted"/>
<keyword evidence="4" id="KW-1185">Reference proteome</keyword>
<dbReference type="NCBIfam" id="TIGR02595">
    <property type="entry name" value="PEP_CTERM"/>
    <property type="match status" value="1"/>
</dbReference>
<dbReference type="OrthoDB" id="6366112at2"/>
<dbReference type="InterPro" id="IPR013424">
    <property type="entry name" value="Ice-binding_C"/>
</dbReference>
<evidence type="ECO:0000259" key="2">
    <source>
        <dbReference type="Pfam" id="PF07589"/>
    </source>
</evidence>
<evidence type="ECO:0000313" key="3">
    <source>
        <dbReference type="EMBL" id="TRW18412.1"/>
    </source>
</evidence>
<dbReference type="EMBL" id="VJWA01000001">
    <property type="protein sequence ID" value="TRW18412.1"/>
    <property type="molecule type" value="Genomic_DNA"/>
</dbReference>
<dbReference type="NCBIfam" id="NF038125">
    <property type="entry name" value="PEP_CTERM_THxN"/>
    <property type="match status" value="1"/>
</dbReference>
<reference evidence="3 4" key="1">
    <citation type="submission" date="2019-07" db="EMBL/GenBank/DDBJ databases">
        <title>Novel species isolated from glacier.</title>
        <authorList>
            <person name="Liu Q."/>
            <person name="Xin Y.-H."/>
        </authorList>
    </citation>
    <scope>NUCLEOTIDE SEQUENCE [LARGE SCALE GENOMIC DNA]</scope>
    <source>
        <strain evidence="3 4">LB1R16</strain>
    </source>
</reference>
<keyword evidence="1" id="KW-0732">Signal</keyword>
<feature type="chain" id="PRO_5022068306" evidence="1">
    <location>
        <begin position="16"/>
        <end position="253"/>
    </location>
</feature>
<dbReference type="NCBIfam" id="NF035944">
    <property type="entry name" value="PEPxxWA-CTERM"/>
    <property type="match status" value="1"/>
</dbReference>
<feature type="signal peptide" evidence="1">
    <location>
        <begin position="1"/>
        <end position="15"/>
    </location>
</feature>
<evidence type="ECO:0000256" key="1">
    <source>
        <dbReference type="SAM" id="SignalP"/>
    </source>
</evidence>
<feature type="domain" description="Ice-binding protein C-terminal" evidence="2">
    <location>
        <begin position="225"/>
        <end position="248"/>
    </location>
</feature>
<dbReference type="AlphaFoldDB" id="A0A552UJK8"/>
<accession>A0A552UJK8</accession>
<comment type="caution">
    <text evidence="3">The sequence shown here is derived from an EMBL/GenBank/DDBJ whole genome shotgun (WGS) entry which is preliminary data.</text>
</comment>
<dbReference type="InterPro" id="IPR047995">
    <property type="entry name" value="Choice_anch_K"/>
</dbReference>
<organism evidence="3 4">
    <name type="scientific">Glacieibacterium frigidum</name>
    <dbReference type="NCBI Taxonomy" id="2593303"/>
    <lineage>
        <taxon>Bacteria</taxon>
        <taxon>Pseudomonadati</taxon>
        <taxon>Pseudomonadota</taxon>
        <taxon>Alphaproteobacteria</taxon>
        <taxon>Sphingomonadales</taxon>
        <taxon>Sphingosinicellaceae</taxon>
        <taxon>Glacieibacterium</taxon>
    </lineage>
</organism>
<dbReference type="NCBIfam" id="NF038131">
    <property type="entry name" value="choice_anch_K"/>
    <property type="match status" value="1"/>
</dbReference>
<dbReference type="Pfam" id="PF07589">
    <property type="entry name" value="PEP-CTERM"/>
    <property type="match status" value="1"/>
</dbReference>
<evidence type="ECO:0000313" key="4">
    <source>
        <dbReference type="Proteomes" id="UP000317894"/>
    </source>
</evidence>
<sequence length="253" mass="25508">MASALILGVPAAAAAATVTFTNITGGFFNGVLANPATSPAISYTGVDTNNTGAAWGTPAGFGQSGYKFATAGSISAAVTPPAGVSPTVTLGTFQHVNFPISSGTSITSISLRFNADVDVDGVSQGNRSFLYQFSHDETPNAADPCADGGAQGVGVNINGCADRVSVNFISQSDSFDIGGVAYTLDVVGFVSGGGSPVTNFLTVERLTNEAFIVGRLTQYDIAAGVPEPATWALLIGGFGMVGAAARRRRALVA</sequence>
<protein>
    <submittedName>
        <fullName evidence="3">PEP-CTERM sorting domain-containing protein</fullName>
    </submittedName>
</protein>
<name>A0A552UJK8_9SPHN</name>